<keyword evidence="5" id="KW-1185">Reference proteome</keyword>
<dbReference type="Pfam" id="PF00462">
    <property type="entry name" value="Glutaredoxin"/>
    <property type="match status" value="1"/>
</dbReference>
<dbReference type="OrthoDB" id="415696at2759"/>
<dbReference type="EMBL" id="BDSA01000002">
    <property type="protein sequence ID" value="GBE60273.1"/>
    <property type="molecule type" value="Genomic_DNA"/>
</dbReference>
<dbReference type="PROSITE" id="PS51354">
    <property type="entry name" value="GLUTAREDOXIN_2"/>
    <property type="match status" value="1"/>
</dbReference>
<accession>A0A2H6KB96</accession>
<dbReference type="RefSeq" id="XP_028866516.1">
    <property type="nucleotide sequence ID" value="XM_029010683.1"/>
</dbReference>
<dbReference type="InterPro" id="IPR036249">
    <property type="entry name" value="Thioredoxin-like_sf"/>
</dbReference>
<feature type="domain" description="Glutaredoxin" evidence="3">
    <location>
        <begin position="130"/>
        <end position="195"/>
    </location>
</feature>
<proteinExistence type="predicted"/>
<feature type="region of interest" description="Disordered" evidence="2">
    <location>
        <begin position="79"/>
        <end position="105"/>
    </location>
</feature>
<organism evidence="4 5">
    <name type="scientific">Babesia ovata</name>
    <dbReference type="NCBI Taxonomy" id="189622"/>
    <lineage>
        <taxon>Eukaryota</taxon>
        <taxon>Sar</taxon>
        <taxon>Alveolata</taxon>
        <taxon>Apicomplexa</taxon>
        <taxon>Aconoidasida</taxon>
        <taxon>Piroplasmida</taxon>
        <taxon>Babesiidae</taxon>
        <taxon>Babesia</taxon>
    </lineage>
</organism>
<dbReference type="GO" id="GO:0005739">
    <property type="term" value="C:mitochondrion"/>
    <property type="evidence" value="ECO:0007669"/>
    <property type="project" value="UniProtKB-ARBA"/>
</dbReference>
<dbReference type="AlphaFoldDB" id="A0A2H6KB96"/>
<dbReference type="InterPro" id="IPR002109">
    <property type="entry name" value="Glutaredoxin"/>
</dbReference>
<keyword evidence="1" id="KW-0676">Redox-active center</keyword>
<evidence type="ECO:0000256" key="1">
    <source>
        <dbReference type="ARBA" id="ARBA00023284"/>
    </source>
</evidence>
<sequence>MPIRPWMRIFEGIGRRGVRLSCSITDRFNTVLRKTVAFAAISICGAYAAQVVYPSRFLGSSPFPAIACCKEAVQNEEHGNHSTYAPSGCNPQDHHQQEAAESNAKDSLQNLELTPAAEARIRLEISQYDVVLFMKGTASKPACKFSRHALDILKASRVPTIRTVNVLEDPELRAGIKCFSEYPYIPQLYVRGVFIGGLEKIIAMHEDGSLKKCMEG</sequence>
<comment type="caution">
    <text evidence="4">The sequence shown here is derived from an EMBL/GenBank/DDBJ whole genome shotgun (WGS) entry which is preliminary data.</text>
</comment>
<gene>
    <name evidence="4" type="ORF">BOVATA_017660</name>
</gene>
<reference evidence="4 5" key="1">
    <citation type="journal article" date="2017" name="BMC Genomics">
        <title>Whole-genome assembly of Babesia ovata and comparative genomics between closely related pathogens.</title>
        <authorList>
            <person name="Yamagishi J."/>
            <person name="Asada M."/>
            <person name="Hakimi H."/>
            <person name="Tanaka T.Q."/>
            <person name="Sugimoto C."/>
            <person name="Kawazu S."/>
        </authorList>
    </citation>
    <scope>NUCLEOTIDE SEQUENCE [LARGE SCALE GENOMIC DNA]</scope>
    <source>
        <strain evidence="4 5">Miyake</strain>
    </source>
</reference>
<evidence type="ECO:0000256" key="2">
    <source>
        <dbReference type="SAM" id="MobiDB-lite"/>
    </source>
</evidence>
<dbReference type="Proteomes" id="UP000236319">
    <property type="component" value="Unassembled WGS sequence"/>
</dbReference>
<dbReference type="PANTHER" id="PTHR10293:SF16">
    <property type="entry name" value="GLUTAREDOXIN-RELATED PROTEIN 5, MITOCHONDRIAL"/>
    <property type="match status" value="1"/>
</dbReference>
<evidence type="ECO:0000259" key="3">
    <source>
        <dbReference type="Pfam" id="PF00462"/>
    </source>
</evidence>
<dbReference type="PANTHER" id="PTHR10293">
    <property type="entry name" value="GLUTAREDOXIN FAMILY MEMBER"/>
    <property type="match status" value="1"/>
</dbReference>
<dbReference type="InterPro" id="IPR004480">
    <property type="entry name" value="Monothiol_GRX-rel"/>
</dbReference>
<name>A0A2H6KB96_9APIC</name>
<evidence type="ECO:0000313" key="5">
    <source>
        <dbReference type="Proteomes" id="UP000236319"/>
    </source>
</evidence>
<dbReference type="VEuPathDB" id="PiroplasmaDB:BOVATA_017660"/>
<dbReference type="Gene3D" id="3.40.30.10">
    <property type="entry name" value="Glutaredoxin"/>
    <property type="match status" value="1"/>
</dbReference>
<evidence type="ECO:0000313" key="4">
    <source>
        <dbReference type="EMBL" id="GBE60273.1"/>
    </source>
</evidence>
<dbReference type="GeneID" id="39874043"/>
<protein>
    <submittedName>
        <fullName evidence="4">Glutaredoxin</fullName>
    </submittedName>
</protein>
<dbReference type="SUPFAM" id="SSF52833">
    <property type="entry name" value="Thioredoxin-like"/>
    <property type="match status" value="1"/>
</dbReference>